<dbReference type="AlphaFoldDB" id="W8RTP4"/>
<dbReference type="InterPro" id="IPR036259">
    <property type="entry name" value="MFS_trans_sf"/>
</dbReference>
<name>W8RTP4_STUST</name>
<dbReference type="GO" id="GO:1990961">
    <property type="term" value="P:xenobiotic detoxification by transmembrane export across the plasma membrane"/>
    <property type="evidence" value="ECO:0007669"/>
    <property type="project" value="TreeGrafter"/>
</dbReference>
<feature type="transmembrane region" description="Helical" evidence="6">
    <location>
        <begin position="280"/>
        <end position="302"/>
    </location>
</feature>
<feature type="transmembrane region" description="Helical" evidence="6">
    <location>
        <begin position="213"/>
        <end position="238"/>
    </location>
</feature>
<evidence type="ECO:0000313" key="9">
    <source>
        <dbReference type="Proteomes" id="UP000019522"/>
    </source>
</evidence>
<feature type="transmembrane region" description="Helical" evidence="6">
    <location>
        <begin position="314"/>
        <end position="333"/>
    </location>
</feature>
<dbReference type="KEGG" id="pstt:CH92_09990"/>
<dbReference type="PROSITE" id="PS50850">
    <property type="entry name" value="MFS"/>
    <property type="match status" value="1"/>
</dbReference>
<dbReference type="RefSeq" id="WP_025241604.1">
    <property type="nucleotide sequence ID" value="NZ_CP007441.1"/>
</dbReference>
<evidence type="ECO:0000259" key="7">
    <source>
        <dbReference type="PROSITE" id="PS50850"/>
    </source>
</evidence>
<dbReference type="Gene3D" id="1.20.1720.10">
    <property type="entry name" value="Multidrug resistance protein D"/>
    <property type="match status" value="1"/>
</dbReference>
<feature type="domain" description="Major facilitator superfamily (MFS) profile" evidence="7">
    <location>
        <begin position="11"/>
        <end position="394"/>
    </location>
</feature>
<dbReference type="GO" id="GO:0005886">
    <property type="term" value="C:plasma membrane"/>
    <property type="evidence" value="ECO:0007669"/>
    <property type="project" value="TreeGrafter"/>
</dbReference>
<dbReference type="PROSITE" id="PS00216">
    <property type="entry name" value="SUGAR_TRANSPORT_1"/>
    <property type="match status" value="1"/>
</dbReference>
<evidence type="ECO:0000256" key="4">
    <source>
        <dbReference type="ARBA" id="ARBA00022989"/>
    </source>
</evidence>
<dbReference type="PANTHER" id="PTHR23502:SF132">
    <property type="entry name" value="POLYAMINE TRANSPORTER 2-RELATED"/>
    <property type="match status" value="1"/>
</dbReference>
<sequence length="404" mass="41427">MPQPPSPPRTLLPMLVLLTALGEVSTQLIIPSLGELEEVLEAVPGSGVHALSAFVAAFGLGQLVLGPLSDRVGRRPVMIAGLIVYILATLWMLAATSMTEFTLARLLQGFGACACLVLARAMVRDIWQAQAGPALAKTVIGMLATIMLSLMAGGVLNAYGGWKAPLFASLMLGLSTLTAVVLATSETNETPDPTAGRLRTLARQYADLLGSRAFSALALAIAGTYGAMFAMIAGSSAVYVGLLHLTPAEYGFTFGAIVSGLIAGAFITQRYITRLGPQRLVGIGMGLVAGGALITALVERLLGLSVIGFSAPQLLVTLGGGMVLPAAVAGAVIPNAYRAGLAAGFMGFAQMAGATCSGLLLGALSDGSAWPLLFVHLLFAVAGFAAFHLLNARPVARLADARVD</sequence>
<dbReference type="GO" id="GO:0022857">
    <property type="term" value="F:transmembrane transporter activity"/>
    <property type="evidence" value="ECO:0007669"/>
    <property type="project" value="InterPro"/>
</dbReference>
<dbReference type="Pfam" id="PF07690">
    <property type="entry name" value="MFS_1"/>
    <property type="match status" value="1"/>
</dbReference>
<reference evidence="9" key="1">
    <citation type="journal article" date="2014" name="Genome Announc.">
        <title>Complete Genome Sequence of the Highly Transformable Pseudomonas stutzeri Strain 28a24.</title>
        <authorList>
            <person name="Smith B.A."/>
            <person name="Dougherty K.M."/>
            <person name="Baltrus D.A."/>
        </authorList>
    </citation>
    <scope>NUCLEOTIDE SEQUENCE [LARGE SCALE GENOMIC DNA]</scope>
    <source>
        <strain evidence="9">28a24</strain>
    </source>
</reference>
<accession>W8RTP4</accession>
<feature type="transmembrane region" description="Helical" evidence="6">
    <location>
        <begin position="340"/>
        <end position="364"/>
    </location>
</feature>
<feature type="transmembrane region" description="Helical" evidence="6">
    <location>
        <begin position="250"/>
        <end position="268"/>
    </location>
</feature>
<keyword evidence="2" id="KW-0813">Transport</keyword>
<dbReference type="InterPro" id="IPR005829">
    <property type="entry name" value="Sugar_transporter_CS"/>
</dbReference>
<evidence type="ECO:0000313" key="8">
    <source>
        <dbReference type="EMBL" id="AHL75421.1"/>
    </source>
</evidence>
<evidence type="ECO:0000256" key="6">
    <source>
        <dbReference type="SAM" id="Phobius"/>
    </source>
</evidence>
<dbReference type="PATRIC" id="fig|316.77.peg.1997"/>
<evidence type="ECO:0000256" key="1">
    <source>
        <dbReference type="ARBA" id="ARBA00004141"/>
    </source>
</evidence>
<keyword evidence="5 6" id="KW-0472">Membrane</keyword>
<dbReference type="EMBL" id="CP007441">
    <property type="protein sequence ID" value="AHL75421.1"/>
    <property type="molecule type" value="Genomic_DNA"/>
</dbReference>
<organism evidence="8 9">
    <name type="scientific">Stutzerimonas stutzeri</name>
    <name type="common">Pseudomonas stutzeri</name>
    <dbReference type="NCBI Taxonomy" id="316"/>
    <lineage>
        <taxon>Bacteria</taxon>
        <taxon>Pseudomonadati</taxon>
        <taxon>Pseudomonadota</taxon>
        <taxon>Gammaproteobacteria</taxon>
        <taxon>Pseudomonadales</taxon>
        <taxon>Pseudomonadaceae</taxon>
        <taxon>Stutzerimonas</taxon>
    </lineage>
</organism>
<feature type="transmembrane region" description="Helical" evidence="6">
    <location>
        <begin position="77"/>
        <end position="94"/>
    </location>
</feature>
<protein>
    <submittedName>
        <fullName evidence="8">Major facilitator transporter</fullName>
    </submittedName>
</protein>
<keyword evidence="4 6" id="KW-1133">Transmembrane helix</keyword>
<feature type="transmembrane region" description="Helical" evidence="6">
    <location>
        <begin position="106"/>
        <end position="123"/>
    </location>
</feature>
<evidence type="ECO:0000256" key="2">
    <source>
        <dbReference type="ARBA" id="ARBA00022448"/>
    </source>
</evidence>
<evidence type="ECO:0000256" key="5">
    <source>
        <dbReference type="ARBA" id="ARBA00023136"/>
    </source>
</evidence>
<dbReference type="InterPro" id="IPR011701">
    <property type="entry name" value="MFS"/>
</dbReference>
<dbReference type="PANTHER" id="PTHR23502">
    <property type="entry name" value="MAJOR FACILITATOR SUPERFAMILY"/>
    <property type="match status" value="1"/>
</dbReference>
<comment type="subcellular location">
    <subcellularLocation>
        <location evidence="1">Membrane</location>
        <topology evidence="1">Multi-pass membrane protein</topology>
    </subcellularLocation>
</comment>
<feature type="transmembrane region" description="Helical" evidence="6">
    <location>
        <begin position="135"/>
        <end position="160"/>
    </location>
</feature>
<dbReference type="InterPro" id="IPR020846">
    <property type="entry name" value="MFS_dom"/>
</dbReference>
<proteinExistence type="predicted"/>
<feature type="transmembrane region" description="Helical" evidence="6">
    <location>
        <begin position="370"/>
        <end position="390"/>
    </location>
</feature>
<keyword evidence="3 6" id="KW-0812">Transmembrane</keyword>
<dbReference type="Proteomes" id="UP000019522">
    <property type="component" value="Chromosome"/>
</dbReference>
<reference evidence="8 9" key="2">
    <citation type="submission" date="2014-03" db="EMBL/GenBank/DDBJ databases">
        <authorList>
            <person name="Baltrus D."/>
            <person name="Dougherty K."/>
        </authorList>
    </citation>
    <scope>NUCLEOTIDE SEQUENCE</scope>
    <source>
        <strain evidence="8 9">28a24</strain>
    </source>
</reference>
<dbReference type="OrthoDB" id="9814303at2"/>
<dbReference type="SUPFAM" id="SSF103473">
    <property type="entry name" value="MFS general substrate transporter"/>
    <property type="match status" value="1"/>
</dbReference>
<gene>
    <name evidence="8" type="ORF">CH92_09990</name>
</gene>
<evidence type="ECO:0000256" key="3">
    <source>
        <dbReference type="ARBA" id="ARBA00022692"/>
    </source>
</evidence>
<feature type="transmembrane region" description="Helical" evidence="6">
    <location>
        <begin position="42"/>
        <end position="65"/>
    </location>
</feature>